<dbReference type="GO" id="GO:0005549">
    <property type="term" value="F:odorant binding"/>
    <property type="evidence" value="ECO:0007669"/>
    <property type="project" value="InterPro"/>
</dbReference>
<dbReference type="Pfam" id="PF01395">
    <property type="entry name" value="PBP_GOBP"/>
    <property type="match status" value="1"/>
</dbReference>
<dbReference type="InterPro" id="IPR036728">
    <property type="entry name" value="PBP_GOBP_sf"/>
</dbReference>
<dbReference type="EMBL" id="JARQZJ010000134">
    <property type="protein sequence ID" value="KAK9892383.1"/>
    <property type="molecule type" value="Genomic_DNA"/>
</dbReference>
<comment type="caution">
    <text evidence="1">The sequence shown here is derived from an EMBL/GenBank/DDBJ whole genome shotgun (WGS) entry which is preliminary data.</text>
</comment>
<evidence type="ECO:0000313" key="2">
    <source>
        <dbReference type="Proteomes" id="UP001431783"/>
    </source>
</evidence>
<organism evidence="1 2">
    <name type="scientific">Henosepilachna vigintioctopunctata</name>
    <dbReference type="NCBI Taxonomy" id="420089"/>
    <lineage>
        <taxon>Eukaryota</taxon>
        <taxon>Metazoa</taxon>
        <taxon>Ecdysozoa</taxon>
        <taxon>Arthropoda</taxon>
        <taxon>Hexapoda</taxon>
        <taxon>Insecta</taxon>
        <taxon>Pterygota</taxon>
        <taxon>Neoptera</taxon>
        <taxon>Endopterygota</taxon>
        <taxon>Coleoptera</taxon>
        <taxon>Polyphaga</taxon>
        <taxon>Cucujiformia</taxon>
        <taxon>Coccinelloidea</taxon>
        <taxon>Coccinellidae</taxon>
        <taxon>Epilachninae</taxon>
        <taxon>Epilachnini</taxon>
        <taxon>Henosepilachna</taxon>
    </lineage>
</organism>
<dbReference type="AlphaFoldDB" id="A0AAW1VHS9"/>
<evidence type="ECO:0000313" key="1">
    <source>
        <dbReference type="EMBL" id="KAK9892383.1"/>
    </source>
</evidence>
<dbReference type="SUPFAM" id="SSF47565">
    <property type="entry name" value="Insect pheromone/odorant-binding proteins"/>
    <property type="match status" value="1"/>
</dbReference>
<dbReference type="CDD" id="cd23992">
    <property type="entry name" value="PBP_GOBP"/>
    <property type="match status" value="1"/>
</dbReference>
<keyword evidence="2" id="KW-1185">Reference proteome</keyword>
<dbReference type="InterPro" id="IPR006170">
    <property type="entry name" value="PBP/GOBP"/>
</dbReference>
<dbReference type="Gene3D" id="1.10.238.20">
    <property type="entry name" value="Pheromone/general odorant binding protein domain"/>
    <property type="match status" value="1"/>
</dbReference>
<sequence>MPKTGDFLGMMTNELETYGKKAHITDFMSTGPMSYSFEVFSPDTISQIPYDVELSKDPIERGHQIAQQCEKELNFEQKDYIQDFKKIALSKDVSEKHLCYLKCYYHKHGSLDEKGFLVFERIDEILSMFKFNDEDKKKITACLKKIEPTNKCADVIHITECFSQKES</sequence>
<name>A0AAW1VHS9_9CUCU</name>
<dbReference type="Proteomes" id="UP001431783">
    <property type="component" value="Unassembled WGS sequence"/>
</dbReference>
<proteinExistence type="predicted"/>
<dbReference type="SMART" id="SM00708">
    <property type="entry name" value="PhBP"/>
    <property type="match status" value="1"/>
</dbReference>
<accession>A0AAW1VHS9</accession>
<reference evidence="1 2" key="1">
    <citation type="submission" date="2023-03" db="EMBL/GenBank/DDBJ databases">
        <title>Genome insight into feeding habits of ladybird beetles.</title>
        <authorList>
            <person name="Li H.-S."/>
            <person name="Huang Y.-H."/>
            <person name="Pang H."/>
        </authorList>
    </citation>
    <scope>NUCLEOTIDE SEQUENCE [LARGE SCALE GENOMIC DNA]</scope>
    <source>
        <strain evidence="1">SYSU_2023b</strain>
        <tissue evidence="1">Whole body</tissue>
    </source>
</reference>
<protein>
    <submittedName>
        <fullName evidence="1">Uncharacterized protein</fullName>
    </submittedName>
</protein>
<gene>
    <name evidence="1" type="ORF">WA026_019835</name>
</gene>